<dbReference type="Gene3D" id="2.130.10.30">
    <property type="entry name" value="Regulator of chromosome condensation 1/beta-lactamase-inhibitor protein II"/>
    <property type="match status" value="1"/>
</dbReference>
<dbReference type="EnsemblMetazoa" id="CJA15617a.1">
    <property type="protein sequence ID" value="CJA15617a.1"/>
    <property type="gene ID" value="WBGene00134821"/>
</dbReference>
<keyword evidence="3" id="KW-1185">Reference proteome</keyword>
<reference evidence="2" key="2">
    <citation type="submission" date="2022-06" db="UniProtKB">
        <authorList>
            <consortium name="EnsemblMetazoa"/>
        </authorList>
    </citation>
    <scope>IDENTIFICATION</scope>
    <source>
        <strain evidence="2">DF5081</strain>
    </source>
</reference>
<sequence length="285" mass="31894">MLALFQMTWFGWISFEGHRVALYFSTPSQSDDIIELDDEVVHVTCTHLHVGILLKNGRVGVRRIDDLDGKVEMLNMEEAGVENRILVSTSRQMFVVLVHKGRSEVLRILDDAVGIENLKDKLKHRIAFPWPVKIEQAAAGHDFLIYRDSTGNLFSMGTGTRGELGVGLVRHLDEPVHIEQLAGIRISKVVCGGWHTVALTAAGDVYTWGWNRNGQLGKDKMITEVYPILIDPLEEFNCPEENVDDIEATENSSTIIVKSTDSKNEITKYMLGSDTVPINGFHLIL</sequence>
<organism evidence="2 3">
    <name type="scientific">Caenorhabditis japonica</name>
    <dbReference type="NCBI Taxonomy" id="281687"/>
    <lineage>
        <taxon>Eukaryota</taxon>
        <taxon>Metazoa</taxon>
        <taxon>Ecdysozoa</taxon>
        <taxon>Nematoda</taxon>
        <taxon>Chromadorea</taxon>
        <taxon>Rhabditida</taxon>
        <taxon>Rhabditina</taxon>
        <taxon>Rhabditomorpha</taxon>
        <taxon>Rhabditoidea</taxon>
        <taxon>Rhabditidae</taxon>
        <taxon>Peloderinae</taxon>
        <taxon>Caenorhabditis</taxon>
    </lineage>
</organism>
<dbReference type="InterPro" id="IPR000408">
    <property type="entry name" value="Reg_chr_condens"/>
</dbReference>
<accession>A0A8R1DXP3</accession>
<dbReference type="InterPro" id="IPR052830">
    <property type="entry name" value="RCC1_domain-containing"/>
</dbReference>
<protein>
    <recommendedName>
        <fullName evidence="4">RCC1 domain-containing protein 1</fullName>
    </recommendedName>
</protein>
<feature type="repeat" description="RCC1" evidence="1">
    <location>
        <begin position="151"/>
        <end position="202"/>
    </location>
</feature>
<dbReference type="AlphaFoldDB" id="A0A8R1DXP3"/>
<evidence type="ECO:0000313" key="2">
    <source>
        <dbReference type="EnsemblMetazoa" id="CJA15617a.1"/>
    </source>
</evidence>
<dbReference type="Proteomes" id="UP000005237">
    <property type="component" value="Unassembled WGS sequence"/>
</dbReference>
<name>A0A8R1DXP3_CAEJA</name>
<evidence type="ECO:0000256" key="1">
    <source>
        <dbReference type="PROSITE-ProRule" id="PRU00235"/>
    </source>
</evidence>
<dbReference type="PANTHER" id="PTHR46849">
    <property type="entry name" value="RCC1 DOMAIN-CONTAINING PROTEIN 1"/>
    <property type="match status" value="1"/>
</dbReference>
<evidence type="ECO:0008006" key="4">
    <source>
        <dbReference type="Google" id="ProtNLM"/>
    </source>
</evidence>
<dbReference type="Pfam" id="PF13540">
    <property type="entry name" value="RCC1_2"/>
    <property type="match status" value="1"/>
</dbReference>
<evidence type="ECO:0000313" key="3">
    <source>
        <dbReference type="Proteomes" id="UP000005237"/>
    </source>
</evidence>
<feature type="repeat" description="RCC1" evidence="1">
    <location>
        <begin position="203"/>
        <end position="259"/>
    </location>
</feature>
<dbReference type="PANTHER" id="PTHR46849:SF1">
    <property type="entry name" value="RCC1 DOMAIN-CONTAINING PROTEIN 1"/>
    <property type="match status" value="1"/>
</dbReference>
<dbReference type="PROSITE" id="PS50012">
    <property type="entry name" value="RCC1_3"/>
    <property type="match status" value="2"/>
</dbReference>
<dbReference type="InterPro" id="IPR009091">
    <property type="entry name" value="RCC1/BLIP-II"/>
</dbReference>
<reference evidence="3" key="1">
    <citation type="submission" date="2010-08" db="EMBL/GenBank/DDBJ databases">
        <authorList>
            <consortium name="Caenorhabditis japonica Sequencing Consortium"/>
            <person name="Wilson R.K."/>
        </authorList>
    </citation>
    <scope>NUCLEOTIDE SEQUENCE [LARGE SCALE GENOMIC DNA]</scope>
    <source>
        <strain evidence="3">DF5081</strain>
    </source>
</reference>
<dbReference type="PRINTS" id="PR00633">
    <property type="entry name" value="RCCNDNSATION"/>
</dbReference>
<dbReference type="SUPFAM" id="SSF50985">
    <property type="entry name" value="RCC1/BLIP-II"/>
    <property type="match status" value="1"/>
</dbReference>
<proteinExistence type="predicted"/>